<dbReference type="GO" id="GO:0003677">
    <property type="term" value="F:DNA binding"/>
    <property type="evidence" value="ECO:0007669"/>
    <property type="project" value="InterPro"/>
</dbReference>
<feature type="compositionally biased region" description="Acidic residues" evidence="1">
    <location>
        <begin position="123"/>
        <end position="137"/>
    </location>
</feature>
<dbReference type="AlphaFoldDB" id="A0A4Q4MUV4"/>
<dbReference type="SUPFAM" id="SSF55455">
    <property type="entry name" value="SRF-like"/>
    <property type="match status" value="1"/>
</dbReference>
<dbReference type="EMBL" id="PDXD01000130">
    <property type="protein sequence ID" value="RYN59715.1"/>
    <property type="molecule type" value="Genomic_DNA"/>
</dbReference>
<organism evidence="2 3">
    <name type="scientific">Alternaria alternata</name>
    <name type="common">Alternaria rot fungus</name>
    <name type="synonym">Torula alternata</name>
    <dbReference type="NCBI Taxonomy" id="5599"/>
    <lineage>
        <taxon>Eukaryota</taxon>
        <taxon>Fungi</taxon>
        <taxon>Dikarya</taxon>
        <taxon>Ascomycota</taxon>
        <taxon>Pezizomycotina</taxon>
        <taxon>Dothideomycetes</taxon>
        <taxon>Pleosporomycetidae</taxon>
        <taxon>Pleosporales</taxon>
        <taxon>Pleosporineae</taxon>
        <taxon>Pleosporaceae</taxon>
        <taxon>Alternaria</taxon>
        <taxon>Alternaria sect. Alternaria</taxon>
        <taxon>Alternaria alternata complex</taxon>
    </lineage>
</organism>
<sequence length="168" mass="18862">MAVRKSGVKSHNKKLRRRLEGLTTKAYEYGELDGTQVALFISYPKRGTFYSYLSEQGLSWIHDVENMVMSRQRLPASQQGPGLAKNKQMSHSNAKNERPDDVKRRVEETRRKQKRASHSVKLDEDDGASEQEDEEAQEAAVSSAAAVAVAVTFPNPPTLELTIFKGRN</sequence>
<protein>
    <recommendedName>
        <fullName evidence="4">MADS-box domain-containing protein</fullName>
    </recommendedName>
</protein>
<evidence type="ECO:0008006" key="4">
    <source>
        <dbReference type="Google" id="ProtNLM"/>
    </source>
</evidence>
<dbReference type="GO" id="GO:0046983">
    <property type="term" value="F:protein dimerization activity"/>
    <property type="evidence" value="ECO:0007669"/>
    <property type="project" value="InterPro"/>
</dbReference>
<dbReference type="InterPro" id="IPR036879">
    <property type="entry name" value="TF_MADSbox_sf"/>
</dbReference>
<evidence type="ECO:0000313" key="3">
    <source>
        <dbReference type="Proteomes" id="UP000291422"/>
    </source>
</evidence>
<dbReference type="GO" id="GO:0045944">
    <property type="term" value="P:positive regulation of transcription by RNA polymerase II"/>
    <property type="evidence" value="ECO:0007669"/>
    <property type="project" value="UniProtKB-ARBA"/>
</dbReference>
<name>A0A4Q4MUV4_ALTAL</name>
<feature type="compositionally biased region" description="Basic and acidic residues" evidence="1">
    <location>
        <begin position="94"/>
        <end position="110"/>
    </location>
</feature>
<proteinExistence type="predicted"/>
<accession>A0A4Q4MUV4</accession>
<evidence type="ECO:0000313" key="2">
    <source>
        <dbReference type="EMBL" id="RYN59715.1"/>
    </source>
</evidence>
<reference evidence="3" key="1">
    <citation type="journal article" date="2019" name="bioRxiv">
        <title>Genomics, evolutionary history and diagnostics of the Alternaria alternata species group including apple and Asian pear pathotypes.</title>
        <authorList>
            <person name="Armitage A.D."/>
            <person name="Cockerton H.M."/>
            <person name="Sreenivasaprasad S."/>
            <person name="Woodhall J.W."/>
            <person name="Lane C.R."/>
            <person name="Harrison R.J."/>
            <person name="Clarkson J.P."/>
        </authorList>
    </citation>
    <scope>NUCLEOTIDE SEQUENCE [LARGE SCALE GENOMIC DNA]</scope>
    <source>
        <strain evidence="3">FERA 1177</strain>
    </source>
</reference>
<dbReference type="Proteomes" id="UP000291422">
    <property type="component" value="Unassembled WGS sequence"/>
</dbReference>
<gene>
    <name evidence="2" type="ORF">AA0117_g13100</name>
</gene>
<comment type="caution">
    <text evidence="2">The sequence shown here is derived from an EMBL/GenBank/DDBJ whole genome shotgun (WGS) entry which is preliminary data.</text>
</comment>
<feature type="region of interest" description="Disordered" evidence="1">
    <location>
        <begin position="71"/>
        <end position="145"/>
    </location>
</feature>
<evidence type="ECO:0000256" key="1">
    <source>
        <dbReference type="SAM" id="MobiDB-lite"/>
    </source>
</evidence>